<proteinExistence type="predicted"/>
<dbReference type="RefSeq" id="WP_266123077.1">
    <property type="nucleotide sequence ID" value="NZ_JAJHNU010000003.1"/>
</dbReference>
<dbReference type="PANTHER" id="PTHR47708:SF2">
    <property type="entry name" value="SI:CH73-132F6.5"/>
    <property type="match status" value="1"/>
</dbReference>
<feature type="domain" description="AtuA-like ferredoxin-fold" evidence="1">
    <location>
        <begin position="6"/>
        <end position="104"/>
    </location>
</feature>
<dbReference type="PANTHER" id="PTHR47708">
    <property type="match status" value="1"/>
</dbReference>
<dbReference type="Proteomes" id="UP001168613">
    <property type="component" value="Unassembled WGS sequence"/>
</dbReference>
<accession>A0ABT8EL27</accession>
<evidence type="ECO:0000259" key="1">
    <source>
        <dbReference type="Pfam" id="PF23544"/>
    </source>
</evidence>
<sequence>MNSVHVPLYRLAHSRTGDKGNVSNISVIAWQPFIYPVLLEQLSAECIHSWFSYRSPEHVDRYVLPQLHAMNFVLHQALDGGVNAALNLDAHGKSLSFHLLNLPVLVPQDWLSILPDIKADPAVHFA</sequence>
<comment type="caution">
    <text evidence="2">The sequence shown here is derived from an EMBL/GenBank/DDBJ whole genome shotgun (WGS) entry which is preliminary data.</text>
</comment>
<protein>
    <recommendedName>
        <fullName evidence="1">AtuA-like ferredoxin-fold domain-containing protein</fullName>
    </recommendedName>
</protein>
<gene>
    <name evidence="2" type="ORF">LMS43_11515</name>
</gene>
<name>A0ABT8EL27_9BURK</name>
<dbReference type="Pfam" id="PF23544">
    <property type="entry name" value="AtuA_ferredoxin"/>
    <property type="match status" value="1"/>
</dbReference>
<dbReference type="InterPro" id="IPR056362">
    <property type="entry name" value="AtuA-like_ferredoxin_dom"/>
</dbReference>
<dbReference type="EMBL" id="JAJHNU010000003">
    <property type="protein sequence ID" value="MDN4121915.1"/>
    <property type="molecule type" value="Genomic_DNA"/>
</dbReference>
<organism evidence="2 3">
    <name type="scientific">Alcaligenes endophyticus</name>
    <dbReference type="NCBI Taxonomy" id="1929088"/>
    <lineage>
        <taxon>Bacteria</taxon>
        <taxon>Pseudomonadati</taxon>
        <taxon>Pseudomonadota</taxon>
        <taxon>Betaproteobacteria</taxon>
        <taxon>Burkholderiales</taxon>
        <taxon>Alcaligenaceae</taxon>
        <taxon>Alcaligenes</taxon>
    </lineage>
</organism>
<reference evidence="2" key="1">
    <citation type="submission" date="2021-11" db="EMBL/GenBank/DDBJ databases">
        <title>Draft genome sequence of Alcaligenes endophyticus type strain CCUG 75668T.</title>
        <authorList>
            <person name="Salva-Serra F."/>
            <person name="Duran R.E."/>
            <person name="Seeger M."/>
            <person name="Moore E.R.B."/>
            <person name="Jaen-Luchoro D."/>
        </authorList>
    </citation>
    <scope>NUCLEOTIDE SEQUENCE</scope>
    <source>
        <strain evidence="2">CCUG 75668</strain>
    </source>
</reference>
<keyword evidence="3" id="KW-1185">Reference proteome</keyword>
<evidence type="ECO:0000313" key="3">
    <source>
        <dbReference type="Proteomes" id="UP001168613"/>
    </source>
</evidence>
<evidence type="ECO:0000313" key="2">
    <source>
        <dbReference type="EMBL" id="MDN4121915.1"/>
    </source>
</evidence>